<dbReference type="EMBL" id="JAKELL010000019">
    <property type="protein sequence ID" value="KAH8993158.1"/>
    <property type="molecule type" value="Genomic_DNA"/>
</dbReference>
<dbReference type="GO" id="GO:0006508">
    <property type="term" value="P:proteolysis"/>
    <property type="evidence" value="ECO:0007669"/>
    <property type="project" value="InterPro"/>
</dbReference>
<dbReference type="Proteomes" id="UP001201163">
    <property type="component" value="Unassembled WGS sequence"/>
</dbReference>
<sequence length="742" mass="82645">MPDDDSSSASGRYNFSRPAEHVKALNVGSIPQKIFDDMTKYNDTSRGFSTHGFEFAGKNTRHSIVVAHRPKDAQVSQLYRIPSDTESTELERLTYFNIDSGRTIQSFVPLLGEDWRGSWRAGGALMVMDLTGNENFQLWRYWEDADSEATFSKIDGELDNRPGKGRFERVTNDDYSYHTVTISHSNRLLVFASTKENGKDTLVYSAKLIDSNTGAVANNSPFLLPSRLIASKKGDQRTTVWSPQSISLDDKQVALVLQNGFSDRPLYIVDISGARKEPELLTLPGATEKLGETSYSSPRFSRDPAQAHVLYLITDAFGDFASVVAYDTRARTVTHITTPEPGLRAFRPIPWETNGLLVTPTALFFRANVEGWQTMYAVPLSGAHANAVLEVRCARGWEGLPVGYAANVRNARPNELVVHFNSFHMNGFLASIDFSHAFETEAAAERDEQGRQFISVVPRAYRQAAPSPPQFKVYPPKLLKFKSFDGLEVPCMYYHPNDGKTAVPVIINIHGGPEGQSTADSRIPIHGYLLNELGCAVIYPNVRGSTGYGRRYAALDVVFKRENSVKDIGSLLDHIDQNMKNELISSRIAVMGGSYGGYMVYASLVHFSSKLTCGVANFGIAHWPSFLENTADRRRDQRRRKYGDESDPDVRAFLERISPLNNAEKIKVPLSIAHGEEDSRVPVGEALSMWDIVSKKVYMELMVCELEGHGFKQKSVIEFTNAAKIYFLERFLQPNAAPSSGL</sequence>
<dbReference type="InterPro" id="IPR001375">
    <property type="entry name" value="Peptidase_S9_cat"/>
</dbReference>
<dbReference type="SUPFAM" id="SSF53474">
    <property type="entry name" value="alpha/beta-Hydrolases"/>
    <property type="match status" value="1"/>
</dbReference>
<reference evidence="5" key="1">
    <citation type="submission" date="2022-01" db="EMBL/GenBank/DDBJ databases">
        <title>Comparative genomics reveals a dynamic genome evolution in the ectomycorrhizal milk-cap (Lactarius) mushrooms.</title>
        <authorList>
            <consortium name="DOE Joint Genome Institute"/>
            <person name="Lebreton A."/>
            <person name="Tang N."/>
            <person name="Kuo A."/>
            <person name="LaButti K."/>
            <person name="Drula E."/>
            <person name="Barry K."/>
            <person name="Clum A."/>
            <person name="Lipzen A."/>
            <person name="Mousain D."/>
            <person name="Ng V."/>
            <person name="Wang R."/>
            <person name="Wang X."/>
            <person name="Dai Y."/>
            <person name="Henrissat B."/>
            <person name="Grigoriev I.V."/>
            <person name="Guerin-Laguette A."/>
            <person name="Yu F."/>
            <person name="Martin F.M."/>
        </authorList>
    </citation>
    <scope>NUCLEOTIDE SEQUENCE</scope>
    <source>
        <strain evidence="5">QP</strain>
    </source>
</reference>
<dbReference type="SUPFAM" id="SSF82171">
    <property type="entry name" value="DPP6 N-terminal domain-like"/>
    <property type="match status" value="1"/>
</dbReference>
<evidence type="ECO:0000256" key="1">
    <source>
        <dbReference type="ARBA" id="ARBA00010040"/>
    </source>
</evidence>
<dbReference type="AlphaFoldDB" id="A0AAD4QEM8"/>
<dbReference type="GO" id="GO:0004252">
    <property type="term" value="F:serine-type endopeptidase activity"/>
    <property type="evidence" value="ECO:0007669"/>
    <property type="project" value="TreeGrafter"/>
</dbReference>
<dbReference type="PANTHER" id="PTHR42776:SF27">
    <property type="entry name" value="DIPEPTIDYL PEPTIDASE FAMILY MEMBER 6"/>
    <property type="match status" value="1"/>
</dbReference>
<organism evidence="5 6">
    <name type="scientific">Lactarius akahatsu</name>
    <dbReference type="NCBI Taxonomy" id="416441"/>
    <lineage>
        <taxon>Eukaryota</taxon>
        <taxon>Fungi</taxon>
        <taxon>Dikarya</taxon>
        <taxon>Basidiomycota</taxon>
        <taxon>Agaricomycotina</taxon>
        <taxon>Agaricomycetes</taxon>
        <taxon>Russulales</taxon>
        <taxon>Russulaceae</taxon>
        <taxon>Lactarius</taxon>
    </lineage>
</organism>
<dbReference type="Gene3D" id="3.40.50.1820">
    <property type="entry name" value="alpha/beta hydrolase"/>
    <property type="match status" value="1"/>
</dbReference>
<accession>A0AAD4QEM8</accession>
<proteinExistence type="inferred from homology"/>
<comment type="similarity">
    <text evidence="1">Belongs to the peptidase S9C family.</text>
</comment>
<dbReference type="PANTHER" id="PTHR42776">
    <property type="entry name" value="SERINE PEPTIDASE S9 FAMILY MEMBER"/>
    <property type="match status" value="1"/>
</dbReference>
<feature type="domain" description="Peptidase S9 prolyl oligopeptidase catalytic" evidence="4">
    <location>
        <begin position="528"/>
        <end position="732"/>
    </location>
</feature>
<evidence type="ECO:0000256" key="3">
    <source>
        <dbReference type="ARBA" id="ARBA00032829"/>
    </source>
</evidence>
<keyword evidence="6" id="KW-1185">Reference proteome</keyword>
<gene>
    <name evidence="5" type="ORF">EDB92DRAFT_1855246</name>
</gene>
<dbReference type="InterPro" id="IPR029058">
    <property type="entry name" value="AB_hydrolase_fold"/>
</dbReference>
<evidence type="ECO:0000259" key="4">
    <source>
        <dbReference type="Pfam" id="PF00326"/>
    </source>
</evidence>
<evidence type="ECO:0000256" key="2">
    <source>
        <dbReference type="ARBA" id="ARBA00022801"/>
    </source>
</evidence>
<comment type="caution">
    <text evidence="5">The sequence shown here is derived from an EMBL/GenBank/DDBJ whole genome shotgun (WGS) entry which is preliminary data.</text>
</comment>
<name>A0AAD4QEM8_9AGAM</name>
<evidence type="ECO:0000313" key="5">
    <source>
        <dbReference type="EMBL" id="KAH8993158.1"/>
    </source>
</evidence>
<protein>
    <recommendedName>
        <fullName evidence="3">Dipeptidyl-peptidase V</fullName>
    </recommendedName>
</protein>
<evidence type="ECO:0000313" key="6">
    <source>
        <dbReference type="Proteomes" id="UP001201163"/>
    </source>
</evidence>
<keyword evidence="2" id="KW-0378">Hydrolase</keyword>
<dbReference type="Pfam" id="PF00326">
    <property type="entry name" value="Peptidase_S9"/>
    <property type="match status" value="1"/>
</dbReference>